<dbReference type="SUPFAM" id="SSF48208">
    <property type="entry name" value="Six-hairpin glycosidases"/>
    <property type="match status" value="1"/>
</dbReference>
<dbReference type="PANTHER" id="PTHR23403">
    <property type="entry name" value="TREHALASE"/>
    <property type="match status" value="1"/>
</dbReference>
<dbReference type="InterPro" id="IPR001661">
    <property type="entry name" value="Glyco_hydro_37"/>
</dbReference>
<dbReference type="InterPro" id="IPR012341">
    <property type="entry name" value="6hp_glycosidase-like_sf"/>
</dbReference>
<keyword evidence="3 4" id="KW-0326">Glycosidase</keyword>
<comment type="similarity">
    <text evidence="1 4">Belongs to the glycosyl hydrolase 37 family.</text>
</comment>
<dbReference type="InterPro" id="IPR018232">
    <property type="entry name" value="Glyco_hydro_37_CS"/>
</dbReference>
<keyword evidence="6" id="KW-1185">Reference proteome</keyword>
<evidence type="ECO:0000256" key="1">
    <source>
        <dbReference type="ARBA" id="ARBA00005615"/>
    </source>
</evidence>
<keyword evidence="2 4" id="KW-0378">Hydrolase</keyword>
<dbReference type="AlphaFoldDB" id="A0AAW1RAF2"/>
<comment type="catalytic activity">
    <reaction evidence="4">
        <text>alpha,alpha-trehalose + H2O = alpha-D-glucose + beta-D-glucose</text>
        <dbReference type="Rhea" id="RHEA:32675"/>
        <dbReference type="ChEBI" id="CHEBI:15377"/>
        <dbReference type="ChEBI" id="CHEBI:15903"/>
        <dbReference type="ChEBI" id="CHEBI:16551"/>
        <dbReference type="ChEBI" id="CHEBI:17925"/>
        <dbReference type="EC" id="3.2.1.28"/>
    </reaction>
</comment>
<dbReference type="Pfam" id="PF01204">
    <property type="entry name" value="Trehalase"/>
    <property type="match status" value="1"/>
</dbReference>
<comment type="caution">
    <text evidence="5">The sequence shown here is derived from an EMBL/GenBank/DDBJ whole genome shotgun (WGS) entry which is preliminary data.</text>
</comment>
<dbReference type="PANTHER" id="PTHR23403:SF1">
    <property type="entry name" value="TREHALASE"/>
    <property type="match status" value="1"/>
</dbReference>
<evidence type="ECO:0000256" key="2">
    <source>
        <dbReference type="ARBA" id="ARBA00022801"/>
    </source>
</evidence>
<evidence type="ECO:0000256" key="4">
    <source>
        <dbReference type="RuleBase" id="RU361180"/>
    </source>
</evidence>
<sequence length="587" mass="64031">MLKAVFKQERHCQLAAVVLVAALSLTGVGVKAQTPADQGIWLQGPLLTSVQLSGLFDDSKTFVDMPLLASPGAAQQAFQALPRSADGSIDNPTLSSFISSFFGAAGSDLETYFPEDYSPEVPLDFLANVTDPAIRAWATSVRQLWATLSRVENGSVTQIPDQHSLLPLPDHFVIAGDRFREEYYWDSYWIVQGLIICGLVETAQAEVQNLVSLLQEYGHVPNGARQYYLNRSQPPLLSRMVDLIYEATNDRDFLQEAFEALQTEHDYWTTTEKAVSVRAPDGTIHSLSRYYADWTAPRPEGFSEDYPLGASLTPAATAELYRNIASGAESGMDFTVRWFSEPTANMSTIRTTQIIPVELNAYLYDMERNMAAFATELGNASAAASFTAAAAARATAITALMWNSSAGHWFSLILQDDSQRPATVSQQDIVHVSDYLPLWVGLSEQPGVDASSIVRSLRSSGLIQQHGIATSIYSSGQQWDFPNAWAPMQDMIVEGLQSYGGEEGAALAAQLAQVWLESNYAGYQQTGLMVEKYDATMPGLAGGGGEYTVQQGFGWTNGVMFKFLDTYGWNPSAGAPLPATPLPSPRK</sequence>
<accession>A0AAW1RAF2</accession>
<dbReference type="PROSITE" id="PS00928">
    <property type="entry name" value="TREHALASE_2"/>
    <property type="match status" value="1"/>
</dbReference>
<dbReference type="GO" id="GO:0004555">
    <property type="term" value="F:alpha,alpha-trehalase activity"/>
    <property type="evidence" value="ECO:0007669"/>
    <property type="project" value="UniProtKB-EC"/>
</dbReference>
<dbReference type="GO" id="GO:0005993">
    <property type="term" value="P:trehalose catabolic process"/>
    <property type="evidence" value="ECO:0007669"/>
    <property type="project" value="TreeGrafter"/>
</dbReference>
<dbReference type="Proteomes" id="UP001438707">
    <property type="component" value="Unassembled WGS sequence"/>
</dbReference>
<proteinExistence type="inferred from homology"/>
<dbReference type="PRINTS" id="PR00744">
    <property type="entry name" value="GLHYDRLASE37"/>
</dbReference>
<dbReference type="Gene3D" id="1.50.10.10">
    <property type="match status" value="1"/>
</dbReference>
<organism evidence="5 6">
    <name type="scientific">Apatococcus lobatus</name>
    <dbReference type="NCBI Taxonomy" id="904363"/>
    <lineage>
        <taxon>Eukaryota</taxon>
        <taxon>Viridiplantae</taxon>
        <taxon>Chlorophyta</taxon>
        <taxon>core chlorophytes</taxon>
        <taxon>Trebouxiophyceae</taxon>
        <taxon>Chlorellales</taxon>
        <taxon>Chlorellaceae</taxon>
        <taxon>Apatococcus</taxon>
    </lineage>
</organism>
<dbReference type="EC" id="3.2.1.28" evidence="4"/>
<protein>
    <recommendedName>
        <fullName evidence="4">Trehalase</fullName>
        <ecNumber evidence="4">3.2.1.28</ecNumber>
    </recommendedName>
    <alternativeName>
        <fullName evidence="4">Alpha-trehalose glucohydrolase</fullName>
    </alternativeName>
</protein>
<reference evidence="5 6" key="1">
    <citation type="journal article" date="2024" name="Nat. Commun.">
        <title>Phylogenomics reveals the evolutionary origins of lichenization in chlorophyte algae.</title>
        <authorList>
            <person name="Puginier C."/>
            <person name="Libourel C."/>
            <person name="Otte J."/>
            <person name="Skaloud P."/>
            <person name="Haon M."/>
            <person name="Grisel S."/>
            <person name="Petersen M."/>
            <person name="Berrin J.G."/>
            <person name="Delaux P.M."/>
            <person name="Dal Grande F."/>
            <person name="Keller J."/>
        </authorList>
    </citation>
    <scope>NUCLEOTIDE SEQUENCE [LARGE SCALE GENOMIC DNA]</scope>
    <source>
        <strain evidence="5 6">SAG 2145</strain>
    </source>
</reference>
<evidence type="ECO:0000256" key="3">
    <source>
        <dbReference type="ARBA" id="ARBA00023295"/>
    </source>
</evidence>
<evidence type="ECO:0000313" key="5">
    <source>
        <dbReference type="EMBL" id="KAK9830761.1"/>
    </source>
</evidence>
<evidence type="ECO:0000313" key="6">
    <source>
        <dbReference type="Proteomes" id="UP001438707"/>
    </source>
</evidence>
<name>A0AAW1RAF2_9CHLO</name>
<dbReference type="InterPro" id="IPR008928">
    <property type="entry name" value="6-hairpin_glycosidase_sf"/>
</dbReference>
<dbReference type="EMBL" id="JALJOS010000015">
    <property type="protein sequence ID" value="KAK9830761.1"/>
    <property type="molecule type" value="Genomic_DNA"/>
</dbReference>
<gene>
    <name evidence="5" type="ORF">WJX74_005988</name>
</gene>